<dbReference type="EMBL" id="LKTM01000001">
    <property type="protein sequence ID" value="KQH81371.1"/>
    <property type="molecule type" value="Genomic_DNA"/>
</dbReference>
<proteinExistence type="predicted"/>
<dbReference type="AlphaFoldDB" id="A0A0Q2S1F6"/>
<sequence length="164" mass="16892">MNAKHRLSEPRPPRPSLPGKYARPERNRNSGVLLRACGIAFGALIVAAALAAFVVNAVGPGHIPPDAADQHVSQEGTLIAVSAGSVTARSRDGITRTYLVTPQTAVITRAGSQFAVNDEVDIIGTIQNGTALATAVAHRDLGHGGGPPMDYVAGQPVSDALDSN</sequence>
<feature type="transmembrane region" description="Helical" evidence="2">
    <location>
        <begin position="32"/>
        <end position="55"/>
    </location>
</feature>
<evidence type="ECO:0000313" key="3">
    <source>
        <dbReference type="EMBL" id="KQH81371.1"/>
    </source>
</evidence>
<gene>
    <name evidence="3" type="ORF">AO501_05590</name>
</gene>
<dbReference type="STRING" id="1778.A9W97_28200"/>
<feature type="compositionally biased region" description="Basic and acidic residues" evidence="1">
    <location>
        <begin position="1"/>
        <end position="12"/>
    </location>
</feature>
<feature type="region of interest" description="Disordered" evidence="1">
    <location>
        <begin position="1"/>
        <end position="25"/>
    </location>
</feature>
<organism evidence="3 4">
    <name type="scientific">Mycobacterium gordonae</name>
    <dbReference type="NCBI Taxonomy" id="1778"/>
    <lineage>
        <taxon>Bacteria</taxon>
        <taxon>Bacillati</taxon>
        <taxon>Actinomycetota</taxon>
        <taxon>Actinomycetes</taxon>
        <taxon>Mycobacteriales</taxon>
        <taxon>Mycobacteriaceae</taxon>
        <taxon>Mycobacterium</taxon>
    </lineage>
</organism>
<keyword evidence="2" id="KW-0812">Transmembrane</keyword>
<dbReference type="RefSeq" id="WP_055576134.1">
    <property type="nucleotide sequence ID" value="NZ_LKTM01000001.1"/>
</dbReference>
<keyword evidence="2" id="KW-1133">Transmembrane helix</keyword>
<evidence type="ECO:0000313" key="4">
    <source>
        <dbReference type="Proteomes" id="UP000051677"/>
    </source>
</evidence>
<comment type="caution">
    <text evidence="3">The sequence shown here is derived from an EMBL/GenBank/DDBJ whole genome shotgun (WGS) entry which is preliminary data.</text>
</comment>
<reference evidence="3 4" key="1">
    <citation type="submission" date="2015-10" db="EMBL/GenBank/DDBJ databases">
        <title>Mycobacterium gordonae draft genome assembly.</title>
        <authorList>
            <person name="Ustinova V."/>
            <person name="Smirnova T."/>
            <person name="Blagodatskikh K."/>
            <person name="Varlamov D."/>
            <person name="Larionova E."/>
            <person name="Chernousova L."/>
        </authorList>
    </citation>
    <scope>NUCLEOTIDE SEQUENCE [LARGE SCALE GENOMIC DNA]</scope>
    <source>
        <strain evidence="3 4">CTRI 14-8773</strain>
    </source>
</reference>
<protein>
    <recommendedName>
        <fullName evidence="5">DUF5666 domain-containing protein</fullName>
    </recommendedName>
</protein>
<evidence type="ECO:0000256" key="1">
    <source>
        <dbReference type="SAM" id="MobiDB-lite"/>
    </source>
</evidence>
<dbReference type="Proteomes" id="UP000051677">
    <property type="component" value="Unassembled WGS sequence"/>
</dbReference>
<evidence type="ECO:0000256" key="2">
    <source>
        <dbReference type="SAM" id="Phobius"/>
    </source>
</evidence>
<name>A0A0Q2S1F6_MYCGO</name>
<keyword evidence="2" id="KW-0472">Membrane</keyword>
<evidence type="ECO:0008006" key="5">
    <source>
        <dbReference type="Google" id="ProtNLM"/>
    </source>
</evidence>
<accession>A0A0Q2S1F6</accession>